<keyword evidence="11 17" id="KW-1133">Transmembrane helix</keyword>
<dbReference type="PROSITE" id="PS50110">
    <property type="entry name" value="RESPONSE_REGULATORY"/>
    <property type="match status" value="2"/>
</dbReference>
<evidence type="ECO:0000256" key="4">
    <source>
        <dbReference type="ARBA" id="ARBA00022475"/>
    </source>
</evidence>
<evidence type="ECO:0000256" key="11">
    <source>
        <dbReference type="ARBA" id="ARBA00022989"/>
    </source>
</evidence>
<evidence type="ECO:0000256" key="10">
    <source>
        <dbReference type="ARBA" id="ARBA00022840"/>
    </source>
</evidence>
<proteinExistence type="predicted"/>
<dbReference type="InterPro" id="IPR004358">
    <property type="entry name" value="Sig_transdc_His_kin-like_C"/>
</dbReference>
<dbReference type="InterPro" id="IPR008207">
    <property type="entry name" value="Sig_transdc_His_kin_Hpt_dom"/>
</dbReference>
<dbReference type="CDD" id="cd06225">
    <property type="entry name" value="HAMP"/>
    <property type="match status" value="1"/>
</dbReference>
<evidence type="ECO:0000256" key="5">
    <source>
        <dbReference type="ARBA" id="ARBA00022553"/>
    </source>
</evidence>
<dbReference type="InterPro" id="IPR036890">
    <property type="entry name" value="HATPase_C_sf"/>
</dbReference>
<sequence>MRPSALPVQKKLTLLIMSACAFALTLAIFGLCMYERESAQARAKAELSTLAGTLASNSAASLAFNDAQTATQMLSALSIDKDVVRADLYDLHGKVFARYRRGGEQASADLADKQGTSVRRGVYLNGDHTGDLSIVSTMDSFRAKRWEYGKIALLMLAVSLLGSYFAAAWLVPMLTNPIVQLSFLAERITREKDYSLRAEMTTTDEVGTLVQSFNQMLSTIQQREQSLNEVNSVLEARVAERTADLSEQIRERTLAEEKMREAKEAAEMANRAKSEFLANMSHEIRTPINGVIGMTGLALDTELTEEQREYLETVRLSADSLLDVINDILDFSKVEAGKVELDIVEFDLRDLLELTLTTLALRASEKGLELLCDIAPDVPTRVTGDGPKVRQVILNLVGNAIKFTPSGEVCLSVRRQGEGDHVSNLLFTVSDTGIGIPKDRIQAIFDPFSQADASTTRKFGGTGLGLTISSRLVTCMGGQMWVESTPGVGTQFSFALQLPGVASVSAPEQHEPNRSLHNVRALIVDDNATNRRILERMLVSWGMRPTCADSAEQGISELLSTRNANDPYELIITDMHMPDVDGFEFVLRVRENTEVKAPTIMMLTSGGRRGDLSRCQELRIAAYLTKPIRSDELKLAIAQAMEGELQAAFALHAPTTKATPPNRPIQQQSAPRQLRILAAEDNLVNQRLVLRLLQKRGHIVEIANDGIEAVNAWKRQRFDLILLDIQMPNMSGIEAAEAIRRLEDGQSRTRIIALTANAMKGDREIYLASGMDGYLAKPIRTRELDIVLEESIAVLPAMAAEESSNLADGELLTGNSALPVVNLEELLVRVQDDRELLQELVDIFNEEYPPLLERLQAAVGVQDRAVIRKETHTLKGMLGNLACFRAADCARELERMSEASPLFAMQKTRQRLSSLISESSNQLQEYLQGVAA</sequence>
<feature type="modified residue" description="Phosphohistidine" evidence="14">
    <location>
        <position position="872"/>
    </location>
</feature>
<dbReference type="CDD" id="cd17546">
    <property type="entry name" value="REC_hyHK_CKI1_RcsC-like"/>
    <property type="match status" value="1"/>
</dbReference>
<dbReference type="CDD" id="cd16922">
    <property type="entry name" value="HATPase_EvgS-ArcB-TorS-like"/>
    <property type="match status" value="1"/>
</dbReference>
<comment type="catalytic activity">
    <reaction evidence="1">
        <text>ATP + protein L-histidine = ADP + protein N-phospho-L-histidine.</text>
        <dbReference type="EC" id="2.7.13.3"/>
    </reaction>
</comment>
<dbReference type="PROSITE" id="PS50894">
    <property type="entry name" value="HPT"/>
    <property type="match status" value="1"/>
</dbReference>
<organism evidence="22 23">
    <name type="scientific">Terriglobus aquaticus</name>
    <dbReference type="NCBI Taxonomy" id="940139"/>
    <lineage>
        <taxon>Bacteria</taxon>
        <taxon>Pseudomonadati</taxon>
        <taxon>Acidobacteriota</taxon>
        <taxon>Terriglobia</taxon>
        <taxon>Terriglobales</taxon>
        <taxon>Acidobacteriaceae</taxon>
        <taxon>Terriglobus</taxon>
    </lineage>
</organism>
<dbReference type="InterPro" id="IPR036097">
    <property type="entry name" value="HisK_dim/P_sf"/>
</dbReference>
<feature type="coiled-coil region" evidence="16">
    <location>
        <begin position="245"/>
        <end position="279"/>
    </location>
</feature>
<feature type="modified residue" description="4-aspartylphosphate" evidence="15">
    <location>
        <position position="724"/>
    </location>
</feature>
<feature type="domain" description="HPt" evidence="21">
    <location>
        <begin position="833"/>
        <end position="930"/>
    </location>
</feature>
<name>A0ABW9KQM1_9BACT</name>
<evidence type="ECO:0000256" key="16">
    <source>
        <dbReference type="SAM" id="Coils"/>
    </source>
</evidence>
<dbReference type="Pfam" id="PF00672">
    <property type="entry name" value="HAMP"/>
    <property type="match status" value="1"/>
</dbReference>
<dbReference type="EMBL" id="JBJYXY010000001">
    <property type="protein sequence ID" value="MFN2977438.1"/>
    <property type="molecule type" value="Genomic_DNA"/>
</dbReference>
<protein>
    <recommendedName>
        <fullName evidence="3">histidine kinase</fullName>
        <ecNumber evidence="3">2.7.13.3</ecNumber>
    </recommendedName>
</protein>
<dbReference type="Pfam" id="PF01627">
    <property type="entry name" value="Hpt"/>
    <property type="match status" value="1"/>
</dbReference>
<feature type="coiled-coil region" evidence="16">
    <location>
        <begin position="820"/>
        <end position="847"/>
    </location>
</feature>
<dbReference type="EC" id="2.7.13.3" evidence="3"/>
<evidence type="ECO:0000259" key="21">
    <source>
        <dbReference type="PROSITE" id="PS50894"/>
    </source>
</evidence>
<dbReference type="CDD" id="cd00156">
    <property type="entry name" value="REC"/>
    <property type="match status" value="1"/>
</dbReference>
<evidence type="ECO:0000256" key="15">
    <source>
        <dbReference type="PROSITE-ProRule" id="PRU00169"/>
    </source>
</evidence>
<keyword evidence="10" id="KW-0067">ATP-binding</keyword>
<reference evidence="22 23" key="1">
    <citation type="submission" date="2024-12" db="EMBL/GenBank/DDBJ databases">
        <authorList>
            <person name="Lee Y."/>
        </authorList>
    </citation>
    <scope>NUCLEOTIDE SEQUENCE [LARGE SCALE GENOMIC DNA]</scope>
    <source>
        <strain evidence="22 23">03SUJ4</strain>
    </source>
</reference>
<dbReference type="SMART" id="SM00387">
    <property type="entry name" value="HATPase_c"/>
    <property type="match status" value="1"/>
</dbReference>
<dbReference type="Gene3D" id="6.10.340.10">
    <property type="match status" value="1"/>
</dbReference>
<dbReference type="InterPro" id="IPR011006">
    <property type="entry name" value="CheY-like_superfamily"/>
</dbReference>
<dbReference type="PRINTS" id="PR00344">
    <property type="entry name" value="BCTRLSENSOR"/>
</dbReference>
<feature type="transmembrane region" description="Helical" evidence="17">
    <location>
        <begin position="12"/>
        <end position="34"/>
    </location>
</feature>
<dbReference type="Proteomes" id="UP001634747">
    <property type="component" value="Unassembled WGS sequence"/>
</dbReference>
<dbReference type="Pfam" id="PF02518">
    <property type="entry name" value="HATPase_c"/>
    <property type="match status" value="1"/>
</dbReference>
<dbReference type="InterPro" id="IPR003660">
    <property type="entry name" value="HAMP_dom"/>
</dbReference>
<keyword evidence="16" id="KW-0175">Coiled coil</keyword>
<dbReference type="SUPFAM" id="SSF52172">
    <property type="entry name" value="CheY-like"/>
    <property type="match status" value="2"/>
</dbReference>
<evidence type="ECO:0000313" key="22">
    <source>
        <dbReference type="EMBL" id="MFN2977438.1"/>
    </source>
</evidence>
<evidence type="ECO:0000256" key="12">
    <source>
        <dbReference type="ARBA" id="ARBA00023012"/>
    </source>
</evidence>
<keyword evidence="5 15" id="KW-0597">Phosphoprotein</keyword>
<evidence type="ECO:0000256" key="6">
    <source>
        <dbReference type="ARBA" id="ARBA00022679"/>
    </source>
</evidence>
<feature type="transmembrane region" description="Helical" evidence="17">
    <location>
        <begin position="151"/>
        <end position="171"/>
    </location>
</feature>
<keyword evidence="13 17" id="KW-0472">Membrane</keyword>
<keyword evidence="7 17" id="KW-0812">Transmembrane</keyword>
<evidence type="ECO:0000256" key="9">
    <source>
        <dbReference type="ARBA" id="ARBA00022777"/>
    </source>
</evidence>
<keyword evidence="8" id="KW-0547">Nucleotide-binding</keyword>
<evidence type="ECO:0000256" key="1">
    <source>
        <dbReference type="ARBA" id="ARBA00000085"/>
    </source>
</evidence>
<dbReference type="SUPFAM" id="SSF47384">
    <property type="entry name" value="Homodimeric domain of signal transducing histidine kinase"/>
    <property type="match status" value="1"/>
</dbReference>
<dbReference type="SMART" id="SM00304">
    <property type="entry name" value="HAMP"/>
    <property type="match status" value="1"/>
</dbReference>
<evidence type="ECO:0000259" key="19">
    <source>
        <dbReference type="PROSITE" id="PS50110"/>
    </source>
</evidence>
<dbReference type="Gene3D" id="1.20.120.160">
    <property type="entry name" value="HPT domain"/>
    <property type="match status" value="1"/>
</dbReference>
<feature type="domain" description="Response regulatory" evidence="19">
    <location>
        <begin position="520"/>
        <end position="641"/>
    </location>
</feature>
<evidence type="ECO:0000256" key="13">
    <source>
        <dbReference type="ARBA" id="ARBA00023136"/>
    </source>
</evidence>
<dbReference type="InterPro" id="IPR001789">
    <property type="entry name" value="Sig_transdc_resp-reg_receiver"/>
</dbReference>
<keyword evidence="12" id="KW-0902">Two-component regulatory system</keyword>
<feature type="modified residue" description="4-aspartylphosphate" evidence="15">
    <location>
        <position position="574"/>
    </location>
</feature>
<dbReference type="InterPro" id="IPR005467">
    <property type="entry name" value="His_kinase_dom"/>
</dbReference>
<feature type="domain" description="Histidine kinase" evidence="18">
    <location>
        <begin position="279"/>
        <end position="500"/>
    </location>
</feature>
<dbReference type="Gene3D" id="3.30.565.10">
    <property type="entry name" value="Histidine kinase-like ATPase, C-terminal domain"/>
    <property type="match status" value="1"/>
</dbReference>
<dbReference type="PANTHER" id="PTHR45339:SF1">
    <property type="entry name" value="HYBRID SIGNAL TRANSDUCTION HISTIDINE KINASE J"/>
    <property type="match status" value="1"/>
</dbReference>
<dbReference type="SUPFAM" id="SSF55874">
    <property type="entry name" value="ATPase domain of HSP90 chaperone/DNA topoisomerase II/histidine kinase"/>
    <property type="match status" value="1"/>
</dbReference>
<evidence type="ECO:0000259" key="18">
    <source>
        <dbReference type="PROSITE" id="PS50109"/>
    </source>
</evidence>
<evidence type="ECO:0000259" key="20">
    <source>
        <dbReference type="PROSITE" id="PS50885"/>
    </source>
</evidence>
<dbReference type="Pfam" id="PF17152">
    <property type="entry name" value="CHASE8"/>
    <property type="match status" value="1"/>
</dbReference>
<evidence type="ECO:0000256" key="14">
    <source>
        <dbReference type="PROSITE-ProRule" id="PRU00110"/>
    </source>
</evidence>
<keyword evidence="6" id="KW-0808">Transferase</keyword>
<dbReference type="InterPro" id="IPR033417">
    <property type="entry name" value="CHASE8"/>
</dbReference>
<feature type="domain" description="HAMP" evidence="20">
    <location>
        <begin position="174"/>
        <end position="225"/>
    </location>
</feature>
<evidence type="ECO:0000256" key="3">
    <source>
        <dbReference type="ARBA" id="ARBA00012438"/>
    </source>
</evidence>
<dbReference type="Pfam" id="PF00512">
    <property type="entry name" value="HisKA"/>
    <property type="match status" value="1"/>
</dbReference>
<dbReference type="SMART" id="SM00448">
    <property type="entry name" value="REC"/>
    <property type="match status" value="2"/>
</dbReference>
<comment type="subcellular location">
    <subcellularLocation>
        <location evidence="2">Cell membrane</location>
        <topology evidence="2">Multi-pass membrane protein</topology>
    </subcellularLocation>
</comment>
<evidence type="ECO:0000256" key="2">
    <source>
        <dbReference type="ARBA" id="ARBA00004651"/>
    </source>
</evidence>
<accession>A0ABW9KQM1</accession>
<dbReference type="SUPFAM" id="SSF158472">
    <property type="entry name" value="HAMP domain-like"/>
    <property type="match status" value="1"/>
</dbReference>
<keyword evidence="4" id="KW-1003">Cell membrane</keyword>
<keyword evidence="23" id="KW-1185">Reference proteome</keyword>
<dbReference type="PROSITE" id="PS50109">
    <property type="entry name" value="HIS_KIN"/>
    <property type="match status" value="1"/>
</dbReference>
<dbReference type="Pfam" id="PF00072">
    <property type="entry name" value="Response_reg"/>
    <property type="match status" value="2"/>
</dbReference>
<dbReference type="Gene3D" id="1.10.287.130">
    <property type="match status" value="1"/>
</dbReference>
<dbReference type="PANTHER" id="PTHR45339">
    <property type="entry name" value="HYBRID SIGNAL TRANSDUCTION HISTIDINE KINASE J"/>
    <property type="match status" value="1"/>
</dbReference>
<gene>
    <name evidence="22" type="ORF">ACK2TP_16825</name>
</gene>
<dbReference type="RefSeq" id="WP_263414400.1">
    <property type="nucleotide sequence ID" value="NZ_BAABBH010000001.1"/>
</dbReference>
<evidence type="ECO:0000256" key="17">
    <source>
        <dbReference type="SAM" id="Phobius"/>
    </source>
</evidence>
<dbReference type="InterPro" id="IPR003661">
    <property type="entry name" value="HisK_dim/P_dom"/>
</dbReference>
<dbReference type="InterPro" id="IPR036641">
    <property type="entry name" value="HPT_dom_sf"/>
</dbReference>
<comment type="caution">
    <text evidence="22">The sequence shown here is derived from an EMBL/GenBank/DDBJ whole genome shotgun (WGS) entry which is preliminary data.</text>
</comment>
<evidence type="ECO:0000256" key="7">
    <source>
        <dbReference type="ARBA" id="ARBA00022692"/>
    </source>
</evidence>
<dbReference type="CDD" id="cd00082">
    <property type="entry name" value="HisKA"/>
    <property type="match status" value="1"/>
</dbReference>
<dbReference type="InterPro" id="IPR003594">
    <property type="entry name" value="HATPase_dom"/>
</dbReference>
<dbReference type="SUPFAM" id="SSF47226">
    <property type="entry name" value="Histidine-containing phosphotransfer domain, HPT domain"/>
    <property type="match status" value="1"/>
</dbReference>
<dbReference type="Gene3D" id="3.40.50.2300">
    <property type="match status" value="2"/>
</dbReference>
<evidence type="ECO:0000256" key="8">
    <source>
        <dbReference type="ARBA" id="ARBA00022741"/>
    </source>
</evidence>
<dbReference type="SMART" id="SM00388">
    <property type="entry name" value="HisKA"/>
    <property type="match status" value="1"/>
</dbReference>
<keyword evidence="9" id="KW-0418">Kinase</keyword>
<dbReference type="PROSITE" id="PS50885">
    <property type="entry name" value="HAMP"/>
    <property type="match status" value="1"/>
</dbReference>
<feature type="domain" description="Response regulatory" evidence="19">
    <location>
        <begin position="675"/>
        <end position="792"/>
    </location>
</feature>
<evidence type="ECO:0000313" key="23">
    <source>
        <dbReference type="Proteomes" id="UP001634747"/>
    </source>
</evidence>